<keyword evidence="2" id="KW-0560">Oxidoreductase</keyword>
<dbReference type="OrthoDB" id="1933717at2759"/>
<dbReference type="Proteomes" id="UP000240493">
    <property type="component" value="Unassembled WGS sequence"/>
</dbReference>
<evidence type="ECO:0000256" key="1">
    <source>
        <dbReference type="ARBA" id="ARBA00006484"/>
    </source>
</evidence>
<sequence>MAVPVPIFPKPDIVKTFHKTPYAAISPSRPELSQKGRVVYVTGGAAGIGLAICHAFALAEAATVILTGRREGPLNEAVKALSKEHPNTRFVGQALDASDRSATEKAWAQLDSDGIVVDVLVLNAAHIPDRPASVLELGYEELWPSFVTNVGANLDLIDRFYHQKKRAAGQKLSLVNISTMAIHEPSAVTTYPGYGATKNAGTMTVQMIARGILPDDMQVLSFHPGIIYTESVAKAGVPAEAFAWDDVNLPGHYAVWATSEEAKFLHGRFTWAAWDVEELKTEEARKKIEEDQAYLRVGVIGI</sequence>
<dbReference type="Pfam" id="PF00106">
    <property type="entry name" value="adh_short"/>
    <property type="match status" value="1"/>
</dbReference>
<evidence type="ECO:0000313" key="3">
    <source>
        <dbReference type="EMBL" id="PTB44845.1"/>
    </source>
</evidence>
<dbReference type="PANTHER" id="PTHR42901">
    <property type="entry name" value="ALCOHOL DEHYDROGENASE"/>
    <property type="match status" value="1"/>
</dbReference>
<evidence type="ECO:0000256" key="2">
    <source>
        <dbReference type="ARBA" id="ARBA00023002"/>
    </source>
</evidence>
<dbReference type="AlphaFoldDB" id="A0A2T3ZJ58"/>
<dbReference type="Gene3D" id="3.40.50.720">
    <property type="entry name" value="NAD(P)-binding Rossmann-like Domain"/>
    <property type="match status" value="1"/>
</dbReference>
<organism evidence="3 4">
    <name type="scientific">Trichoderma asperellum (strain ATCC 204424 / CBS 433.97 / NBRC 101777)</name>
    <dbReference type="NCBI Taxonomy" id="1042311"/>
    <lineage>
        <taxon>Eukaryota</taxon>
        <taxon>Fungi</taxon>
        <taxon>Dikarya</taxon>
        <taxon>Ascomycota</taxon>
        <taxon>Pezizomycotina</taxon>
        <taxon>Sordariomycetes</taxon>
        <taxon>Hypocreomycetidae</taxon>
        <taxon>Hypocreales</taxon>
        <taxon>Hypocreaceae</taxon>
        <taxon>Trichoderma</taxon>
    </lineage>
</organism>
<dbReference type="PRINTS" id="PR00081">
    <property type="entry name" value="GDHRDH"/>
</dbReference>
<dbReference type="EMBL" id="KZ679257">
    <property type="protein sequence ID" value="PTB44845.1"/>
    <property type="molecule type" value="Genomic_DNA"/>
</dbReference>
<keyword evidence="4" id="KW-1185">Reference proteome</keyword>
<name>A0A2T3ZJ58_TRIA4</name>
<dbReference type="GO" id="GO:0016491">
    <property type="term" value="F:oxidoreductase activity"/>
    <property type="evidence" value="ECO:0007669"/>
    <property type="project" value="UniProtKB-KW"/>
</dbReference>
<dbReference type="PANTHER" id="PTHR42901:SF1">
    <property type="entry name" value="ALCOHOL DEHYDROGENASE"/>
    <property type="match status" value="1"/>
</dbReference>
<dbReference type="CDD" id="cd05233">
    <property type="entry name" value="SDR_c"/>
    <property type="match status" value="1"/>
</dbReference>
<reference evidence="3 4" key="1">
    <citation type="submission" date="2016-07" db="EMBL/GenBank/DDBJ databases">
        <title>Multiple horizontal gene transfer events from other fungi enriched the ability of initially mycotrophic Trichoderma (Ascomycota) to feed on dead plant biomass.</title>
        <authorList>
            <consortium name="DOE Joint Genome Institute"/>
            <person name="Aerts A."/>
            <person name="Atanasova L."/>
            <person name="Chenthamara K."/>
            <person name="Zhang J."/>
            <person name="Grujic M."/>
            <person name="Henrissat B."/>
            <person name="Kuo A."/>
            <person name="Salamov A."/>
            <person name="Lipzen A."/>
            <person name="Labutti K."/>
            <person name="Barry K."/>
            <person name="Miao Y."/>
            <person name="Rahimi M.J."/>
            <person name="Shen Q."/>
            <person name="Grigoriev I.V."/>
            <person name="Kubicek C.P."/>
            <person name="Druzhinina I.S."/>
        </authorList>
    </citation>
    <scope>NUCLEOTIDE SEQUENCE [LARGE SCALE GENOMIC DNA]</scope>
    <source>
        <strain evidence="3 4">CBS 433.97</strain>
    </source>
</reference>
<dbReference type="SUPFAM" id="SSF51735">
    <property type="entry name" value="NAD(P)-binding Rossmann-fold domains"/>
    <property type="match status" value="1"/>
</dbReference>
<comment type="similarity">
    <text evidence="1">Belongs to the short-chain dehydrogenases/reductases (SDR) family.</text>
</comment>
<gene>
    <name evidence="3" type="ORF">M441DRAFT_131227</name>
</gene>
<dbReference type="InterPro" id="IPR002347">
    <property type="entry name" value="SDR_fam"/>
</dbReference>
<accession>A0A2T3ZJ58</accession>
<evidence type="ECO:0000313" key="4">
    <source>
        <dbReference type="Proteomes" id="UP000240493"/>
    </source>
</evidence>
<dbReference type="InterPro" id="IPR036291">
    <property type="entry name" value="NAD(P)-bd_dom_sf"/>
</dbReference>
<proteinExistence type="inferred from homology"/>
<protein>
    <submittedName>
        <fullName evidence="3">Uncharacterized protein</fullName>
    </submittedName>
</protein>